<dbReference type="EMBL" id="BNBI01000005">
    <property type="protein sequence ID" value="GHE99685.1"/>
    <property type="molecule type" value="Genomic_DNA"/>
</dbReference>
<dbReference type="InterPro" id="IPR032675">
    <property type="entry name" value="LRR_dom_sf"/>
</dbReference>
<proteinExistence type="predicted"/>
<evidence type="ECO:0008006" key="4">
    <source>
        <dbReference type="Google" id="ProtNLM"/>
    </source>
</evidence>
<dbReference type="InterPro" id="IPR047722">
    <property type="entry name" value="STM4015-like"/>
</dbReference>
<dbReference type="Proteomes" id="UP000630718">
    <property type="component" value="Unassembled WGS sequence"/>
</dbReference>
<sequence>MRTKDDHLTELYGLPAFTFPEERHAADVVLPEADAVAWRIGYERGTTDERWTDTFERLCAAVDSTRIRALIIGIWGDPEDTEPDEVMSALLGARDRLTGLRSLYFGDITDEECPISRIGQTDVTPLLASCPALEEFSVRAGESYDMEGLHPLRFPRIRHDALRRLVVESAGLRGHVLRGVGESELAALEHLELWLGAHEDGGDGEIADLAGILSGQRLPRLRTLALRNSEMQDEVAAAVGTAPVVAGLDVLDLSLGTLTDTGAEALLNGQPLTHLRKLDLHHNYLSEQMRQRVRDALEPAGVEVDLDPSDAEADEDENGVPVPSISVGPLTY</sequence>
<feature type="compositionally biased region" description="Acidic residues" evidence="1">
    <location>
        <begin position="307"/>
        <end position="318"/>
    </location>
</feature>
<evidence type="ECO:0000313" key="3">
    <source>
        <dbReference type="Proteomes" id="UP000630718"/>
    </source>
</evidence>
<keyword evidence="3" id="KW-1185">Reference proteome</keyword>
<reference evidence="2" key="1">
    <citation type="journal article" date="2014" name="Int. J. Syst. Evol. Microbiol.">
        <title>Complete genome sequence of Corynebacterium casei LMG S-19264T (=DSM 44701T), isolated from a smear-ripened cheese.</title>
        <authorList>
            <consortium name="US DOE Joint Genome Institute (JGI-PGF)"/>
            <person name="Walter F."/>
            <person name="Albersmeier A."/>
            <person name="Kalinowski J."/>
            <person name="Ruckert C."/>
        </authorList>
    </citation>
    <scope>NUCLEOTIDE SEQUENCE</scope>
    <source>
        <strain evidence="2">JCM 4477</strain>
    </source>
</reference>
<feature type="region of interest" description="Disordered" evidence="1">
    <location>
        <begin position="307"/>
        <end position="332"/>
    </location>
</feature>
<protein>
    <recommendedName>
        <fullName evidence="4">Leucine-rich repeat domain-containing protein</fullName>
    </recommendedName>
</protein>
<accession>A0A919ACY1</accession>
<reference evidence="2" key="2">
    <citation type="submission" date="2020-09" db="EMBL/GenBank/DDBJ databases">
        <authorList>
            <person name="Sun Q."/>
            <person name="Ohkuma M."/>
        </authorList>
    </citation>
    <scope>NUCLEOTIDE SEQUENCE</scope>
    <source>
        <strain evidence="2">JCM 4477</strain>
    </source>
</reference>
<organism evidence="2 3">
    <name type="scientific">Streptomyces fumanus</name>
    <dbReference type="NCBI Taxonomy" id="67302"/>
    <lineage>
        <taxon>Bacteria</taxon>
        <taxon>Bacillati</taxon>
        <taxon>Actinomycetota</taxon>
        <taxon>Actinomycetes</taxon>
        <taxon>Kitasatosporales</taxon>
        <taxon>Streptomycetaceae</taxon>
        <taxon>Streptomyces</taxon>
    </lineage>
</organism>
<evidence type="ECO:0000256" key="1">
    <source>
        <dbReference type="SAM" id="MobiDB-lite"/>
    </source>
</evidence>
<dbReference type="NCBIfam" id="NF038076">
    <property type="entry name" value="fam_STM4015"/>
    <property type="match status" value="1"/>
</dbReference>
<dbReference type="SUPFAM" id="SSF52047">
    <property type="entry name" value="RNI-like"/>
    <property type="match status" value="1"/>
</dbReference>
<evidence type="ECO:0000313" key="2">
    <source>
        <dbReference type="EMBL" id="GHE99685.1"/>
    </source>
</evidence>
<dbReference type="Gene3D" id="3.80.10.10">
    <property type="entry name" value="Ribonuclease Inhibitor"/>
    <property type="match status" value="1"/>
</dbReference>
<gene>
    <name evidence="2" type="ORF">GCM10018772_25160</name>
</gene>
<comment type="caution">
    <text evidence="2">The sequence shown here is derived from an EMBL/GenBank/DDBJ whole genome shotgun (WGS) entry which is preliminary data.</text>
</comment>
<dbReference type="RefSeq" id="WP_190204290.1">
    <property type="nucleotide sequence ID" value="NZ_BNBI01000005.1"/>
</dbReference>
<dbReference type="AlphaFoldDB" id="A0A919ACY1"/>
<name>A0A919ACY1_9ACTN</name>